<evidence type="ECO:0000256" key="1">
    <source>
        <dbReference type="SAM" id="MobiDB-lite"/>
    </source>
</evidence>
<dbReference type="Proteomes" id="UP001176941">
    <property type="component" value="Chromosome 3"/>
</dbReference>
<protein>
    <submittedName>
        <fullName evidence="2">Uncharacterized protein</fullName>
    </submittedName>
</protein>
<keyword evidence="3" id="KW-1185">Reference proteome</keyword>
<evidence type="ECO:0000313" key="3">
    <source>
        <dbReference type="Proteomes" id="UP001176941"/>
    </source>
</evidence>
<sequence length="107" mass="10790">MCCLTSGGGPGRPAALQGLVCSRCQLLALPGALPLNPGAMAGWGSWGWDLLPVTNHIARDFQPTLSPDSGAATVTATAEDADPGDGDGVAERPHCLHLAWGAGLSCL</sequence>
<reference evidence="2" key="1">
    <citation type="submission" date="2023-04" db="EMBL/GenBank/DDBJ databases">
        <authorList>
            <consortium name="ELIXIR-Norway"/>
        </authorList>
    </citation>
    <scope>NUCLEOTIDE SEQUENCE [LARGE SCALE GENOMIC DNA]</scope>
</reference>
<dbReference type="EMBL" id="OX459939">
    <property type="protein sequence ID" value="CAI9169721.1"/>
    <property type="molecule type" value="Genomic_DNA"/>
</dbReference>
<proteinExistence type="predicted"/>
<gene>
    <name evidence="2" type="ORF">MRATA1EN1_LOCUS18683</name>
</gene>
<accession>A0ABN8Z9K0</accession>
<organism evidence="2 3">
    <name type="scientific">Rangifer tarandus platyrhynchus</name>
    <name type="common">Svalbard reindeer</name>
    <dbReference type="NCBI Taxonomy" id="3082113"/>
    <lineage>
        <taxon>Eukaryota</taxon>
        <taxon>Metazoa</taxon>
        <taxon>Chordata</taxon>
        <taxon>Craniata</taxon>
        <taxon>Vertebrata</taxon>
        <taxon>Euteleostomi</taxon>
        <taxon>Mammalia</taxon>
        <taxon>Eutheria</taxon>
        <taxon>Laurasiatheria</taxon>
        <taxon>Artiodactyla</taxon>
        <taxon>Ruminantia</taxon>
        <taxon>Pecora</taxon>
        <taxon>Cervidae</taxon>
        <taxon>Odocoileinae</taxon>
        <taxon>Rangifer</taxon>
    </lineage>
</organism>
<feature type="region of interest" description="Disordered" evidence="1">
    <location>
        <begin position="64"/>
        <end position="88"/>
    </location>
</feature>
<name>A0ABN8Z9K0_RANTA</name>
<evidence type="ECO:0000313" key="2">
    <source>
        <dbReference type="EMBL" id="CAI9169721.1"/>
    </source>
</evidence>